<organism evidence="1 2">
    <name type="scientific">Mycena metata</name>
    <dbReference type="NCBI Taxonomy" id="1033252"/>
    <lineage>
        <taxon>Eukaryota</taxon>
        <taxon>Fungi</taxon>
        <taxon>Dikarya</taxon>
        <taxon>Basidiomycota</taxon>
        <taxon>Agaricomycotina</taxon>
        <taxon>Agaricomycetes</taxon>
        <taxon>Agaricomycetidae</taxon>
        <taxon>Agaricales</taxon>
        <taxon>Marasmiineae</taxon>
        <taxon>Mycenaceae</taxon>
        <taxon>Mycena</taxon>
    </lineage>
</organism>
<comment type="caution">
    <text evidence="1">The sequence shown here is derived from an EMBL/GenBank/DDBJ whole genome shotgun (WGS) entry which is preliminary data.</text>
</comment>
<dbReference type="AlphaFoldDB" id="A0AAD7GMY5"/>
<name>A0AAD7GMY5_9AGAR</name>
<evidence type="ECO:0000313" key="1">
    <source>
        <dbReference type="EMBL" id="KAJ7702579.1"/>
    </source>
</evidence>
<evidence type="ECO:0000313" key="2">
    <source>
        <dbReference type="Proteomes" id="UP001215598"/>
    </source>
</evidence>
<keyword evidence="2" id="KW-1185">Reference proteome</keyword>
<reference evidence="1" key="1">
    <citation type="submission" date="2023-03" db="EMBL/GenBank/DDBJ databases">
        <title>Massive genome expansion in bonnet fungi (Mycena s.s.) driven by repeated elements and novel gene families across ecological guilds.</title>
        <authorList>
            <consortium name="Lawrence Berkeley National Laboratory"/>
            <person name="Harder C.B."/>
            <person name="Miyauchi S."/>
            <person name="Viragh M."/>
            <person name="Kuo A."/>
            <person name="Thoen E."/>
            <person name="Andreopoulos B."/>
            <person name="Lu D."/>
            <person name="Skrede I."/>
            <person name="Drula E."/>
            <person name="Henrissat B."/>
            <person name="Morin E."/>
            <person name="Kohler A."/>
            <person name="Barry K."/>
            <person name="LaButti K."/>
            <person name="Morin E."/>
            <person name="Salamov A."/>
            <person name="Lipzen A."/>
            <person name="Mereny Z."/>
            <person name="Hegedus B."/>
            <person name="Baldrian P."/>
            <person name="Stursova M."/>
            <person name="Weitz H."/>
            <person name="Taylor A."/>
            <person name="Grigoriev I.V."/>
            <person name="Nagy L.G."/>
            <person name="Martin F."/>
            <person name="Kauserud H."/>
        </authorList>
    </citation>
    <scope>NUCLEOTIDE SEQUENCE</scope>
    <source>
        <strain evidence="1">CBHHK182m</strain>
    </source>
</reference>
<protein>
    <submittedName>
        <fullName evidence="1">Uncharacterized protein</fullName>
    </submittedName>
</protein>
<sequence length="152" mass="17301">MTSSETIISLVLPEGNFDVADAHHRLEWVWGLRCNHLDDHFETFRDSTLHAILTDRALLVIPHRTLIHDLTNRNSLYKGRTSFEYTIIHLDPTHPTPPHTIVSELPPHIALLTTGAKIFKAWALLTGQECHELRLALIERSKMASPDGQSTW</sequence>
<accession>A0AAD7GMY5</accession>
<dbReference type="EMBL" id="JARKIB010000514">
    <property type="protein sequence ID" value="KAJ7702579.1"/>
    <property type="molecule type" value="Genomic_DNA"/>
</dbReference>
<dbReference type="Proteomes" id="UP001215598">
    <property type="component" value="Unassembled WGS sequence"/>
</dbReference>
<proteinExistence type="predicted"/>
<gene>
    <name evidence="1" type="ORF">B0H16DRAFT_1748234</name>
</gene>